<feature type="chain" id="PRO_5020514776" description="DUF5333 domain-containing protein" evidence="1">
    <location>
        <begin position="27"/>
        <end position="143"/>
    </location>
</feature>
<name>A0A4V2SM79_RHOAD</name>
<feature type="signal peptide" evidence="1">
    <location>
        <begin position="1"/>
        <end position="26"/>
    </location>
</feature>
<dbReference type="InterPro" id="IPR020349">
    <property type="entry name" value="Uncharacterised_14.7kDa"/>
</dbReference>
<proteinExistence type="predicted"/>
<dbReference type="RefSeq" id="WP_132599941.1">
    <property type="nucleotide sequence ID" value="NZ_NRRP01000014.1"/>
</dbReference>
<evidence type="ECO:0000313" key="2">
    <source>
        <dbReference type="EMBL" id="TCP26236.1"/>
    </source>
</evidence>
<dbReference type="EMBL" id="SLXL01000002">
    <property type="protein sequence ID" value="TCP26236.1"/>
    <property type="molecule type" value="Genomic_DNA"/>
</dbReference>
<sequence>MRRPIRHIAGAVLATLLGAGAGPAAASQDLPPLTENDHVWNSLLSASVGDAIQRKCPTISPRLFRAFRAAKDLERHALSLGYNPAQIEAFLDSSANKARMKAERDAYLAANGVSKDDPESYCRLGREEIARNTLTGSLLRETR</sequence>
<keyword evidence="1" id="KW-0732">Signal</keyword>
<dbReference type="Proteomes" id="UP000295733">
    <property type="component" value="Unassembled WGS sequence"/>
</dbReference>
<keyword evidence="3" id="KW-1185">Reference proteome</keyword>
<evidence type="ECO:0000256" key="1">
    <source>
        <dbReference type="SAM" id="SignalP"/>
    </source>
</evidence>
<gene>
    <name evidence="2" type="ORF">EV656_102199</name>
</gene>
<dbReference type="AlphaFoldDB" id="A0A4V2SM79"/>
<evidence type="ECO:0000313" key="3">
    <source>
        <dbReference type="Proteomes" id="UP000295733"/>
    </source>
</evidence>
<organism evidence="2 3">
    <name type="scientific">Rhodovulum adriaticum</name>
    <name type="common">Rhodopseudomonas adriatica</name>
    <dbReference type="NCBI Taxonomy" id="35804"/>
    <lineage>
        <taxon>Bacteria</taxon>
        <taxon>Pseudomonadati</taxon>
        <taxon>Pseudomonadota</taxon>
        <taxon>Alphaproteobacteria</taxon>
        <taxon>Rhodobacterales</taxon>
        <taxon>Paracoccaceae</taxon>
        <taxon>Rhodovulum</taxon>
    </lineage>
</organism>
<dbReference type="Pfam" id="PF17267">
    <property type="entry name" value="DUF5333"/>
    <property type="match status" value="1"/>
</dbReference>
<accession>A0A4V2SM79</accession>
<reference evidence="2 3" key="1">
    <citation type="submission" date="2019-03" db="EMBL/GenBank/DDBJ databases">
        <title>Genomic Encyclopedia of Type Strains, Phase IV (KMG-IV): sequencing the most valuable type-strain genomes for metagenomic binning, comparative biology and taxonomic classification.</title>
        <authorList>
            <person name="Goeker M."/>
        </authorList>
    </citation>
    <scope>NUCLEOTIDE SEQUENCE [LARGE SCALE GENOMIC DNA]</scope>
    <source>
        <strain evidence="2 3">DSM 2781</strain>
    </source>
</reference>
<comment type="caution">
    <text evidence="2">The sequence shown here is derived from an EMBL/GenBank/DDBJ whole genome shotgun (WGS) entry which is preliminary data.</text>
</comment>
<protein>
    <recommendedName>
        <fullName evidence="4">DUF5333 domain-containing protein</fullName>
    </recommendedName>
</protein>
<evidence type="ECO:0008006" key="4">
    <source>
        <dbReference type="Google" id="ProtNLM"/>
    </source>
</evidence>
<dbReference type="OrthoDB" id="7658992at2"/>